<evidence type="ECO:0000256" key="1">
    <source>
        <dbReference type="ARBA" id="ARBA00004123"/>
    </source>
</evidence>
<dbReference type="Gene3D" id="2.170.150.80">
    <property type="entry name" value="NAC domain"/>
    <property type="match status" value="1"/>
</dbReference>
<dbReference type="PROSITE" id="PS51005">
    <property type="entry name" value="NAC"/>
    <property type="match status" value="1"/>
</dbReference>
<dbReference type="InterPro" id="IPR036093">
    <property type="entry name" value="NAC_dom_sf"/>
</dbReference>
<keyword evidence="2" id="KW-0805">Transcription regulation</keyword>
<dbReference type="SUPFAM" id="SSF101941">
    <property type="entry name" value="NAC domain"/>
    <property type="match status" value="1"/>
</dbReference>
<dbReference type="InterPro" id="IPR003441">
    <property type="entry name" value="NAC-dom"/>
</dbReference>
<evidence type="ECO:0000313" key="8">
    <source>
        <dbReference type="Proteomes" id="UP001324115"/>
    </source>
</evidence>
<dbReference type="GO" id="GO:0005634">
    <property type="term" value="C:nucleus"/>
    <property type="evidence" value="ECO:0007669"/>
    <property type="project" value="UniProtKB-SubCell"/>
</dbReference>
<dbReference type="EMBL" id="JAXUIC010000003">
    <property type="protein sequence ID" value="KAK4598737.1"/>
    <property type="molecule type" value="Genomic_DNA"/>
</dbReference>
<keyword evidence="8" id="KW-1185">Reference proteome</keyword>
<evidence type="ECO:0000256" key="5">
    <source>
        <dbReference type="ARBA" id="ARBA00023242"/>
    </source>
</evidence>
<dbReference type="GO" id="GO:0006355">
    <property type="term" value="P:regulation of DNA-templated transcription"/>
    <property type="evidence" value="ECO:0007669"/>
    <property type="project" value="InterPro"/>
</dbReference>
<evidence type="ECO:0000256" key="3">
    <source>
        <dbReference type="ARBA" id="ARBA00023125"/>
    </source>
</evidence>
<evidence type="ECO:0000256" key="2">
    <source>
        <dbReference type="ARBA" id="ARBA00023015"/>
    </source>
</evidence>
<keyword evidence="4" id="KW-0804">Transcription</keyword>
<evidence type="ECO:0000259" key="6">
    <source>
        <dbReference type="PROSITE" id="PS51005"/>
    </source>
</evidence>
<gene>
    <name evidence="7" type="ORF">RGQ29_015981</name>
</gene>
<dbReference type="AlphaFoldDB" id="A0AAN7J550"/>
<feature type="domain" description="NAC" evidence="6">
    <location>
        <begin position="5"/>
        <end position="173"/>
    </location>
</feature>
<reference evidence="7 8" key="1">
    <citation type="journal article" date="2023" name="G3 (Bethesda)">
        <title>A haplotype-resolved chromosome-scale genome for Quercus rubra L. provides insights into the genetics of adaptive traits for red oak species.</title>
        <authorList>
            <person name="Kapoor B."/>
            <person name="Jenkins J."/>
            <person name="Schmutz J."/>
            <person name="Zhebentyayeva T."/>
            <person name="Kuelheim C."/>
            <person name="Coggeshall M."/>
            <person name="Heim C."/>
            <person name="Lasky J.R."/>
            <person name="Leites L."/>
            <person name="Islam-Faridi N."/>
            <person name="Romero-Severson J."/>
            <person name="DeLeo V.L."/>
            <person name="Lucas S.M."/>
            <person name="Lazic D."/>
            <person name="Gailing O."/>
            <person name="Carlson J."/>
            <person name="Staton M."/>
        </authorList>
    </citation>
    <scope>NUCLEOTIDE SEQUENCE [LARGE SCALE GENOMIC DNA]</scope>
    <source>
        <strain evidence="7">Pseudo-F2</strain>
    </source>
</reference>
<comment type="caution">
    <text evidence="7">The sequence shown here is derived from an EMBL/GenBank/DDBJ whole genome shotgun (WGS) entry which is preliminary data.</text>
</comment>
<dbReference type="Pfam" id="PF02365">
    <property type="entry name" value="NAM"/>
    <property type="match status" value="1"/>
</dbReference>
<dbReference type="GO" id="GO:0003677">
    <property type="term" value="F:DNA binding"/>
    <property type="evidence" value="ECO:0007669"/>
    <property type="project" value="UniProtKB-KW"/>
</dbReference>
<comment type="subcellular location">
    <subcellularLocation>
        <location evidence="1">Nucleus</location>
    </subcellularLocation>
</comment>
<keyword evidence="5" id="KW-0539">Nucleus</keyword>
<evidence type="ECO:0000256" key="4">
    <source>
        <dbReference type="ARBA" id="ARBA00023163"/>
    </source>
</evidence>
<organism evidence="7 8">
    <name type="scientific">Quercus rubra</name>
    <name type="common">Northern red oak</name>
    <name type="synonym">Quercus borealis</name>
    <dbReference type="NCBI Taxonomy" id="3512"/>
    <lineage>
        <taxon>Eukaryota</taxon>
        <taxon>Viridiplantae</taxon>
        <taxon>Streptophyta</taxon>
        <taxon>Embryophyta</taxon>
        <taxon>Tracheophyta</taxon>
        <taxon>Spermatophyta</taxon>
        <taxon>Magnoliopsida</taxon>
        <taxon>eudicotyledons</taxon>
        <taxon>Gunneridae</taxon>
        <taxon>Pentapetalae</taxon>
        <taxon>rosids</taxon>
        <taxon>fabids</taxon>
        <taxon>Fagales</taxon>
        <taxon>Fagaceae</taxon>
        <taxon>Quercus</taxon>
    </lineage>
</organism>
<accession>A0AAN7J550</accession>
<protein>
    <recommendedName>
        <fullName evidence="6">NAC domain-containing protein</fullName>
    </recommendedName>
</protein>
<dbReference type="PANTHER" id="PTHR31989">
    <property type="entry name" value="NAC DOMAIN-CONTAINING PROTEIN 82-RELATED"/>
    <property type="match status" value="1"/>
</dbReference>
<evidence type="ECO:0000313" key="7">
    <source>
        <dbReference type="EMBL" id="KAK4598737.1"/>
    </source>
</evidence>
<dbReference type="Proteomes" id="UP001324115">
    <property type="component" value="Unassembled WGS sequence"/>
</dbReference>
<proteinExistence type="predicted"/>
<sequence>MAAMFPVGFRFRPTDEELMRSYLYPKVTGTQTQGDDLVPKHDIPGHDLYAPNTEPSKIWNQFGGKNLEEKQEELELLFFTRLKKVSSTGSRIKRTIGGGCWKGDASGKSAKNVLETKSKTMKRIGFKKTFHYKNDQSKDSNSWILHELSLDESFLRHAKRLKTSKLILRVLENLKIYNSKTTI</sequence>
<name>A0AAN7J550_QUERU</name>
<keyword evidence="3" id="KW-0238">DNA-binding</keyword>